<evidence type="ECO:0000256" key="5">
    <source>
        <dbReference type="SAM" id="MobiDB-lite"/>
    </source>
</evidence>
<reference evidence="7 8" key="2">
    <citation type="submission" date="2019-01" db="EMBL/GenBank/DDBJ databases">
        <title>Hymenobacter humicola sp. nov., isolated from soils in Antarctica.</title>
        <authorList>
            <person name="Sedlacek I."/>
            <person name="Holochova P."/>
            <person name="Kralova S."/>
            <person name="Pantucek R."/>
            <person name="Stankova E."/>
            <person name="Vrbovska V."/>
            <person name="Kristofova L."/>
            <person name="Svec P."/>
            <person name="Busse H.-J."/>
        </authorList>
    </citation>
    <scope>NUCLEOTIDE SEQUENCE [LARGE SCALE GENOMIC DNA]</scope>
    <source>
        <strain evidence="7 8">CCM 8852</strain>
    </source>
</reference>
<keyword evidence="8" id="KW-1185">Reference proteome</keyword>
<dbReference type="SUPFAM" id="SSF111369">
    <property type="entry name" value="HlyD-like secretion proteins"/>
    <property type="match status" value="1"/>
</dbReference>
<sequence>MRRKLLAGPPTGDQPGPADFFLMKKLLGVTLVVFVAVSSAILPLWLTPTAVLADSDATLGSQLRPLIHAPNAAPAVGSPVFAGQAGRVHEVYVHEGQQVRQGQVLLKLLEKIPSVQQQQQRARLSRQQRAYAALLARQPAASAAALIAARQQLATTQAHLARLVPMLSFVFVTAPADGLVTRSTARPGDQLTPQTPVATLATGTPPDTTVLLPSVE</sequence>
<evidence type="ECO:0000313" key="7">
    <source>
        <dbReference type="EMBL" id="RIY11590.1"/>
    </source>
</evidence>
<feature type="compositionally biased region" description="Polar residues" evidence="5">
    <location>
        <begin position="191"/>
        <end position="207"/>
    </location>
</feature>
<dbReference type="PANTHER" id="PTHR30386">
    <property type="entry name" value="MEMBRANE FUSION SUBUNIT OF EMRAB-TOLC MULTIDRUG EFFLUX PUMP"/>
    <property type="match status" value="1"/>
</dbReference>
<keyword evidence="3 6" id="KW-1133">Transmembrane helix</keyword>
<organism evidence="7 8">
    <name type="scientific">Hymenobacter rubripertinctus</name>
    <dbReference type="NCBI Taxonomy" id="2029981"/>
    <lineage>
        <taxon>Bacteria</taxon>
        <taxon>Pseudomonadati</taxon>
        <taxon>Bacteroidota</taxon>
        <taxon>Cytophagia</taxon>
        <taxon>Cytophagales</taxon>
        <taxon>Hymenobacteraceae</taxon>
        <taxon>Hymenobacter</taxon>
    </lineage>
</organism>
<protein>
    <submittedName>
        <fullName evidence="7">Biotin/lipoyl-binding protein</fullName>
    </submittedName>
</protein>
<dbReference type="PANTHER" id="PTHR30386:SF26">
    <property type="entry name" value="TRANSPORT PROTEIN COMB"/>
    <property type="match status" value="1"/>
</dbReference>
<keyword evidence="4 6" id="KW-0472">Membrane</keyword>
<name>A0A418R275_9BACT</name>
<proteinExistence type="predicted"/>
<dbReference type="Proteomes" id="UP000284250">
    <property type="component" value="Unassembled WGS sequence"/>
</dbReference>
<feature type="region of interest" description="Disordered" evidence="5">
    <location>
        <begin position="183"/>
        <end position="208"/>
    </location>
</feature>
<evidence type="ECO:0000256" key="1">
    <source>
        <dbReference type="ARBA" id="ARBA00004167"/>
    </source>
</evidence>
<dbReference type="EMBL" id="QYCN01000008">
    <property type="protein sequence ID" value="RIY11590.1"/>
    <property type="molecule type" value="Genomic_DNA"/>
</dbReference>
<evidence type="ECO:0000256" key="3">
    <source>
        <dbReference type="ARBA" id="ARBA00022989"/>
    </source>
</evidence>
<dbReference type="OrthoDB" id="885472at2"/>
<dbReference type="InterPro" id="IPR050739">
    <property type="entry name" value="MFP"/>
</dbReference>
<dbReference type="GO" id="GO:0016020">
    <property type="term" value="C:membrane"/>
    <property type="evidence" value="ECO:0007669"/>
    <property type="project" value="UniProtKB-SubCell"/>
</dbReference>
<comment type="caution">
    <text evidence="7">The sequence shown here is derived from an EMBL/GenBank/DDBJ whole genome shotgun (WGS) entry which is preliminary data.</text>
</comment>
<reference evidence="7 8" key="1">
    <citation type="submission" date="2018-09" db="EMBL/GenBank/DDBJ databases">
        <authorList>
            <person name="Zeman M."/>
            <person name="Pardy F."/>
        </authorList>
    </citation>
    <scope>NUCLEOTIDE SEQUENCE [LARGE SCALE GENOMIC DNA]</scope>
    <source>
        <strain evidence="7 8">CCM 8852</strain>
    </source>
</reference>
<accession>A0A418R275</accession>
<evidence type="ECO:0000256" key="4">
    <source>
        <dbReference type="ARBA" id="ARBA00023136"/>
    </source>
</evidence>
<dbReference type="AlphaFoldDB" id="A0A418R275"/>
<evidence type="ECO:0000256" key="6">
    <source>
        <dbReference type="SAM" id="Phobius"/>
    </source>
</evidence>
<evidence type="ECO:0000313" key="8">
    <source>
        <dbReference type="Proteomes" id="UP000284250"/>
    </source>
</evidence>
<feature type="transmembrane region" description="Helical" evidence="6">
    <location>
        <begin position="26"/>
        <end position="46"/>
    </location>
</feature>
<comment type="subcellular location">
    <subcellularLocation>
        <location evidence="1">Membrane</location>
        <topology evidence="1">Single-pass membrane protein</topology>
    </subcellularLocation>
</comment>
<gene>
    <name evidence="7" type="ORF">D0T11_07210</name>
</gene>
<dbReference type="Gene3D" id="2.40.50.100">
    <property type="match status" value="1"/>
</dbReference>
<evidence type="ECO:0000256" key="2">
    <source>
        <dbReference type="ARBA" id="ARBA00022692"/>
    </source>
</evidence>
<keyword evidence="2 6" id="KW-0812">Transmembrane</keyword>